<evidence type="ECO:0000256" key="4">
    <source>
        <dbReference type="ARBA" id="ARBA00022741"/>
    </source>
</evidence>
<evidence type="ECO:0000256" key="5">
    <source>
        <dbReference type="ARBA" id="ARBA00022840"/>
    </source>
</evidence>
<feature type="binding site" evidence="6">
    <location>
        <begin position="21"/>
        <end position="28"/>
    </location>
    <ligand>
        <name>ATP</name>
        <dbReference type="ChEBI" id="CHEBI:30616"/>
    </ligand>
</feature>
<proteinExistence type="inferred from homology"/>
<dbReference type="NCBIfam" id="TIGR00455">
    <property type="entry name" value="apsK"/>
    <property type="match status" value="1"/>
</dbReference>
<dbReference type="CDD" id="cd02027">
    <property type="entry name" value="APSK"/>
    <property type="match status" value="1"/>
</dbReference>
<evidence type="ECO:0000313" key="11">
    <source>
        <dbReference type="Proteomes" id="UP000570361"/>
    </source>
</evidence>
<keyword evidence="6 7" id="KW-0418">Kinase</keyword>
<dbReference type="InterPro" id="IPR027417">
    <property type="entry name" value="P-loop_NTPase"/>
</dbReference>
<comment type="function">
    <text evidence="6 7">Catalyzes the synthesis of activated sulfate.</text>
</comment>
<dbReference type="GO" id="GO:0005737">
    <property type="term" value="C:cytoplasm"/>
    <property type="evidence" value="ECO:0007669"/>
    <property type="project" value="TreeGrafter"/>
</dbReference>
<keyword evidence="8" id="KW-0812">Transmembrane</keyword>
<evidence type="ECO:0000256" key="2">
    <source>
        <dbReference type="ARBA" id="ARBA00012121"/>
    </source>
</evidence>
<evidence type="ECO:0000256" key="3">
    <source>
        <dbReference type="ARBA" id="ARBA00022679"/>
    </source>
</evidence>
<dbReference type="InterPro" id="IPR002891">
    <property type="entry name" value="APS"/>
</dbReference>
<dbReference type="EC" id="2.7.1.25" evidence="2 6"/>
<dbReference type="Gene3D" id="3.40.50.300">
    <property type="entry name" value="P-loop containing nucleotide triphosphate hydrolases"/>
    <property type="match status" value="1"/>
</dbReference>
<dbReference type="Pfam" id="PF01583">
    <property type="entry name" value="APS_kinase"/>
    <property type="match status" value="1"/>
</dbReference>
<comment type="caution">
    <text evidence="10">The sequence shown here is derived from an EMBL/GenBank/DDBJ whole genome shotgun (WGS) entry which is preliminary data.</text>
</comment>
<keyword evidence="3 6" id="KW-0808">Transferase</keyword>
<keyword evidence="4 6" id="KW-0547">Nucleotide-binding</keyword>
<evidence type="ECO:0000256" key="7">
    <source>
        <dbReference type="RuleBase" id="RU004347"/>
    </source>
</evidence>
<dbReference type="SUPFAM" id="SSF52540">
    <property type="entry name" value="P-loop containing nucleoside triphosphate hydrolases"/>
    <property type="match status" value="1"/>
</dbReference>
<keyword evidence="8" id="KW-0472">Membrane</keyword>
<dbReference type="GO" id="GO:0070814">
    <property type="term" value="P:hydrogen sulfide biosynthetic process"/>
    <property type="evidence" value="ECO:0007669"/>
    <property type="project" value="UniProtKB-UniRule"/>
</dbReference>
<evidence type="ECO:0000259" key="9">
    <source>
        <dbReference type="Pfam" id="PF01583"/>
    </source>
</evidence>
<dbReference type="NCBIfam" id="NF003013">
    <property type="entry name" value="PRK03846.1"/>
    <property type="match status" value="1"/>
</dbReference>
<dbReference type="InterPro" id="IPR059117">
    <property type="entry name" value="APS_kinase_dom"/>
</dbReference>
<comment type="similarity">
    <text evidence="6 7">Belongs to the APS kinase family.</text>
</comment>
<dbReference type="GO" id="GO:0005524">
    <property type="term" value="F:ATP binding"/>
    <property type="evidence" value="ECO:0007669"/>
    <property type="project" value="UniProtKB-UniRule"/>
</dbReference>
<keyword evidence="11" id="KW-1185">Reference proteome</keyword>
<organism evidence="10 11">
    <name type="scientific">Paenibacillus phyllosphaerae</name>
    <dbReference type="NCBI Taxonomy" id="274593"/>
    <lineage>
        <taxon>Bacteria</taxon>
        <taxon>Bacillati</taxon>
        <taxon>Bacillota</taxon>
        <taxon>Bacilli</taxon>
        <taxon>Bacillales</taxon>
        <taxon>Paenibacillaceae</taxon>
        <taxon>Paenibacillus</taxon>
    </lineage>
</organism>
<comment type="catalytic activity">
    <reaction evidence="1 6 7">
        <text>adenosine 5'-phosphosulfate + ATP = 3'-phosphoadenylyl sulfate + ADP + H(+)</text>
        <dbReference type="Rhea" id="RHEA:24152"/>
        <dbReference type="ChEBI" id="CHEBI:15378"/>
        <dbReference type="ChEBI" id="CHEBI:30616"/>
        <dbReference type="ChEBI" id="CHEBI:58243"/>
        <dbReference type="ChEBI" id="CHEBI:58339"/>
        <dbReference type="ChEBI" id="CHEBI:456216"/>
        <dbReference type="EC" id="2.7.1.25"/>
    </reaction>
</comment>
<evidence type="ECO:0000313" key="10">
    <source>
        <dbReference type="EMBL" id="MBB3112748.1"/>
    </source>
</evidence>
<accession>A0A7W5B1Q4</accession>
<name>A0A7W5B1Q4_9BACL</name>
<sequence>MKELRMVDADGHRGCVMWLTGLPGAGKTTICRQTERELGRLGIRSVTLDGDQLRQGLCRDLGYSEQDRQENLRRAAEVAAMFAAAGFVVLVAMISPMRQARDQIRQRLQDDGFAEIYVDCPLALCEQRDPKGLYRKARSGEVRDFTGIDAVYEQPLNADLTLKTGHQSIEVSTEEFVAFVIRHLT</sequence>
<dbReference type="Proteomes" id="UP000570361">
    <property type="component" value="Unassembled WGS sequence"/>
</dbReference>
<dbReference type="UniPathway" id="UPA00140">
    <property type="reaction ID" value="UER00205"/>
</dbReference>
<dbReference type="GO" id="GO:0004020">
    <property type="term" value="F:adenylylsulfate kinase activity"/>
    <property type="evidence" value="ECO:0007669"/>
    <property type="project" value="UniProtKB-UniRule"/>
</dbReference>
<dbReference type="HAMAP" id="MF_00065">
    <property type="entry name" value="Adenylyl_sulf_kinase"/>
    <property type="match status" value="1"/>
</dbReference>
<dbReference type="EMBL" id="JACHXK010000014">
    <property type="protein sequence ID" value="MBB3112748.1"/>
    <property type="molecule type" value="Genomic_DNA"/>
</dbReference>
<feature type="domain" description="APS kinase" evidence="9">
    <location>
        <begin position="13"/>
        <end position="162"/>
    </location>
</feature>
<dbReference type="InterPro" id="IPR050512">
    <property type="entry name" value="Sulf_AdTrans/APS_kinase"/>
</dbReference>
<gene>
    <name evidence="6" type="primary">cysC</name>
    <name evidence="10" type="ORF">FHS18_004850</name>
</gene>
<dbReference type="PANTHER" id="PTHR42700:SF1">
    <property type="entry name" value="SULFATE ADENYLYLTRANSFERASE"/>
    <property type="match status" value="1"/>
</dbReference>
<feature type="active site" description="Phosphoserine intermediate" evidence="6">
    <location>
        <position position="95"/>
    </location>
</feature>
<keyword evidence="6" id="KW-0597">Phosphoprotein</keyword>
<dbReference type="GO" id="GO:0010134">
    <property type="term" value="P:sulfate assimilation via adenylyl sulfate reduction"/>
    <property type="evidence" value="ECO:0007669"/>
    <property type="project" value="TreeGrafter"/>
</dbReference>
<reference evidence="10 11" key="1">
    <citation type="submission" date="2020-08" db="EMBL/GenBank/DDBJ databases">
        <title>Genomic Encyclopedia of Type Strains, Phase III (KMG-III): the genomes of soil and plant-associated and newly described type strains.</title>
        <authorList>
            <person name="Whitman W."/>
        </authorList>
    </citation>
    <scope>NUCLEOTIDE SEQUENCE [LARGE SCALE GENOMIC DNA]</scope>
    <source>
        <strain evidence="10 11">CECT 5862</strain>
    </source>
</reference>
<dbReference type="GO" id="GO:0019379">
    <property type="term" value="P:sulfate assimilation, phosphoadenylyl sulfate reduction by phosphoadenylyl-sulfate reductase (thioredoxin)"/>
    <property type="evidence" value="ECO:0007669"/>
    <property type="project" value="TreeGrafter"/>
</dbReference>
<dbReference type="PANTHER" id="PTHR42700">
    <property type="entry name" value="SULFATE ADENYLYLTRANSFERASE"/>
    <property type="match status" value="1"/>
</dbReference>
<keyword evidence="5 6" id="KW-0067">ATP-binding</keyword>
<evidence type="ECO:0000256" key="8">
    <source>
        <dbReference type="SAM" id="Phobius"/>
    </source>
</evidence>
<keyword evidence="8" id="KW-1133">Transmembrane helix</keyword>
<dbReference type="AlphaFoldDB" id="A0A7W5B1Q4"/>
<protein>
    <recommendedName>
        <fullName evidence="2 6">Adenylyl-sulfate kinase</fullName>
        <ecNumber evidence="2 6">2.7.1.25</ecNumber>
    </recommendedName>
    <alternativeName>
        <fullName evidence="6">APS kinase</fullName>
    </alternativeName>
    <alternativeName>
        <fullName evidence="6">ATP adenosine-5'-phosphosulfate 3'-phosphotransferase</fullName>
    </alternativeName>
    <alternativeName>
        <fullName evidence="6">Adenosine-5'-phosphosulfate kinase</fullName>
    </alternativeName>
</protein>
<dbReference type="GO" id="GO:0004781">
    <property type="term" value="F:sulfate adenylyltransferase (ATP) activity"/>
    <property type="evidence" value="ECO:0007669"/>
    <property type="project" value="TreeGrafter"/>
</dbReference>
<comment type="pathway">
    <text evidence="6 7">Sulfur metabolism; hydrogen sulfide biosynthesis; sulfite from sulfate: step 2/3.</text>
</comment>
<feature type="transmembrane region" description="Helical" evidence="8">
    <location>
        <begin position="78"/>
        <end position="97"/>
    </location>
</feature>
<evidence type="ECO:0000256" key="1">
    <source>
        <dbReference type="ARBA" id="ARBA00001823"/>
    </source>
</evidence>
<evidence type="ECO:0000256" key="6">
    <source>
        <dbReference type="HAMAP-Rule" id="MF_00065"/>
    </source>
</evidence>